<evidence type="ECO:0000259" key="8">
    <source>
        <dbReference type="Pfam" id="PF00892"/>
    </source>
</evidence>
<proteinExistence type="inferred from homology"/>
<dbReference type="InterPro" id="IPR037185">
    <property type="entry name" value="EmrE-like"/>
</dbReference>
<gene>
    <name evidence="9" type="ORF">UF66_0262</name>
</gene>
<dbReference type="AlphaFoldDB" id="A0A0M2P1H4"/>
<evidence type="ECO:0000256" key="5">
    <source>
        <dbReference type="ARBA" id="ARBA00022989"/>
    </source>
</evidence>
<dbReference type="InterPro" id="IPR050638">
    <property type="entry name" value="AA-Vitamin_Transporters"/>
</dbReference>
<feature type="domain" description="EamA" evidence="8">
    <location>
        <begin position="10"/>
        <end position="150"/>
    </location>
</feature>
<feature type="transmembrane region" description="Helical" evidence="7">
    <location>
        <begin position="7"/>
        <end position="28"/>
    </location>
</feature>
<protein>
    <submittedName>
        <fullName evidence="9">Permease of the drug/metabolite transporter (DMT) superfamily</fullName>
    </submittedName>
</protein>
<feature type="transmembrane region" description="Helical" evidence="7">
    <location>
        <begin position="136"/>
        <end position="155"/>
    </location>
</feature>
<keyword evidence="6 7" id="KW-0472">Membrane</keyword>
<dbReference type="Proteomes" id="UP000034455">
    <property type="component" value="Unassembled WGS sequence"/>
</dbReference>
<evidence type="ECO:0000256" key="6">
    <source>
        <dbReference type="ARBA" id="ARBA00023136"/>
    </source>
</evidence>
<feature type="transmembrane region" description="Helical" evidence="7">
    <location>
        <begin position="256"/>
        <end position="274"/>
    </location>
</feature>
<comment type="similarity">
    <text evidence="2">Belongs to the EamA transporter family.</text>
</comment>
<dbReference type="PATRIC" id="fig|74704.6.peg.271"/>
<comment type="caution">
    <text evidence="9">The sequence shown here is derived from an EMBL/GenBank/DDBJ whole genome shotgun (WGS) entry which is preliminary data.</text>
</comment>
<dbReference type="Pfam" id="PF00892">
    <property type="entry name" value="EamA"/>
    <property type="match status" value="2"/>
</dbReference>
<dbReference type="PANTHER" id="PTHR32322:SF18">
    <property type="entry name" value="S-ADENOSYLMETHIONINE_S-ADENOSYLHOMOCYSTEINE TRANSPORTER"/>
    <property type="match status" value="1"/>
</dbReference>
<evidence type="ECO:0000256" key="3">
    <source>
        <dbReference type="ARBA" id="ARBA00022475"/>
    </source>
</evidence>
<evidence type="ECO:0000256" key="1">
    <source>
        <dbReference type="ARBA" id="ARBA00004651"/>
    </source>
</evidence>
<evidence type="ECO:0000256" key="2">
    <source>
        <dbReference type="ARBA" id="ARBA00007362"/>
    </source>
</evidence>
<dbReference type="SUPFAM" id="SSF103481">
    <property type="entry name" value="Multidrug resistance efflux transporter EmrE"/>
    <property type="match status" value="2"/>
</dbReference>
<feature type="transmembrane region" description="Helical" evidence="7">
    <location>
        <begin position="40"/>
        <end position="58"/>
    </location>
</feature>
<name>A0A0M2P1H4_STACC</name>
<evidence type="ECO:0000256" key="4">
    <source>
        <dbReference type="ARBA" id="ARBA00022692"/>
    </source>
</evidence>
<organism evidence="9 10">
    <name type="scientific">Staphylococcus cohnii subsp. cohnii</name>
    <dbReference type="NCBI Taxonomy" id="74704"/>
    <lineage>
        <taxon>Bacteria</taxon>
        <taxon>Bacillati</taxon>
        <taxon>Bacillota</taxon>
        <taxon>Bacilli</taxon>
        <taxon>Bacillales</taxon>
        <taxon>Staphylococcaceae</taxon>
        <taxon>Staphylococcus</taxon>
        <taxon>Staphylococcus cohnii species complex</taxon>
    </lineage>
</organism>
<keyword evidence="3" id="KW-1003">Cell membrane</keyword>
<reference evidence="9 10" key="1">
    <citation type="submission" date="2015-03" db="EMBL/GenBank/DDBJ databases">
        <title>Genome Assembly of Staphylococcus cohnii subsp. cohnii strain G22B2.</title>
        <authorList>
            <person name="Nair G."/>
            <person name="Kaur G."/>
            <person name="Khatri I."/>
            <person name="Singh N.K."/>
            <person name="Sathyabama S."/>
            <person name="Maurya S.K."/>
            <person name="Subramanian S."/>
            <person name="Agrewala J.N."/>
            <person name="Mayilraj S."/>
        </authorList>
    </citation>
    <scope>NUCLEOTIDE SEQUENCE [LARGE SCALE GENOMIC DNA]</scope>
    <source>
        <strain evidence="9 10">G22B2</strain>
    </source>
</reference>
<feature type="transmembrane region" description="Helical" evidence="7">
    <location>
        <begin position="102"/>
        <end position="124"/>
    </location>
</feature>
<sequence length="305" mass="34382">MVNETKLRIVGILLAIVGASFWGLGGTVSDFLFQQRDIDINWYVTARLLISGFVLLMIYKIINRQSSLFDIFKNKHSLFQLFIFSIFGMLLVQYAYMASINFGNAAIATLLQYIAPVYIIIWYVIRRKERFKLFDLIAIVLTLSGTFLLLTNGSFSKLVVSTPSVIWGIISGLALAFYTLYATQLLTRFPSILVVGWAMLISGIVMNFKAPIWDFDWSHLTGSTVLYLTFGIIAGTAIAFFFFIESLNYLSAKETTLFGTIEPVMAILASALWLNVTFHSYQLIGILLIIVLILALSLKKQRNIE</sequence>
<feature type="transmembrane region" description="Helical" evidence="7">
    <location>
        <begin position="161"/>
        <end position="180"/>
    </location>
</feature>
<feature type="transmembrane region" description="Helical" evidence="7">
    <location>
        <begin position="78"/>
        <end position="96"/>
    </location>
</feature>
<dbReference type="RefSeq" id="WP_019469780.1">
    <property type="nucleotide sequence ID" value="NZ_LAKJ01000012.1"/>
</dbReference>
<dbReference type="EMBL" id="LAKJ01000012">
    <property type="protein sequence ID" value="KKI63773.1"/>
    <property type="molecule type" value="Genomic_DNA"/>
</dbReference>
<dbReference type="InterPro" id="IPR000620">
    <property type="entry name" value="EamA_dom"/>
</dbReference>
<evidence type="ECO:0000256" key="7">
    <source>
        <dbReference type="SAM" id="Phobius"/>
    </source>
</evidence>
<keyword evidence="4 7" id="KW-0812">Transmembrane</keyword>
<feature type="transmembrane region" description="Helical" evidence="7">
    <location>
        <begin position="192"/>
        <end position="213"/>
    </location>
</feature>
<dbReference type="GO" id="GO:0005886">
    <property type="term" value="C:plasma membrane"/>
    <property type="evidence" value="ECO:0007669"/>
    <property type="project" value="UniProtKB-SubCell"/>
</dbReference>
<accession>A0A0M2P1H4</accession>
<evidence type="ECO:0000313" key="9">
    <source>
        <dbReference type="EMBL" id="KKI63773.1"/>
    </source>
</evidence>
<keyword evidence="5 7" id="KW-1133">Transmembrane helix</keyword>
<evidence type="ECO:0000313" key="10">
    <source>
        <dbReference type="Proteomes" id="UP000034455"/>
    </source>
</evidence>
<comment type="subcellular location">
    <subcellularLocation>
        <location evidence="1">Cell membrane</location>
        <topology evidence="1">Multi-pass membrane protein</topology>
    </subcellularLocation>
</comment>
<feature type="transmembrane region" description="Helical" evidence="7">
    <location>
        <begin position="225"/>
        <end position="244"/>
    </location>
</feature>
<feature type="transmembrane region" description="Helical" evidence="7">
    <location>
        <begin position="280"/>
        <end position="298"/>
    </location>
</feature>
<feature type="domain" description="EamA" evidence="8">
    <location>
        <begin position="164"/>
        <end position="296"/>
    </location>
</feature>
<dbReference type="PANTHER" id="PTHR32322">
    <property type="entry name" value="INNER MEMBRANE TRANSPORTER"/>
    <property type="match status" value="1"/>
</dbReference>